<evidence type="ECO:0000259" key="2">
    <source>
        <dbReference type="Pfam" id="PF20695"/>
    </source>
</evidence>
<dbReference type="InterPro" id="IPR048304">
    <property type="entry name" value="UbiD_Rift_dom"/>
</dbReference>
<dbReference type="InterPro" id="IPR049383">
    <property type="entry name" value="UbiD-like_N"/>
</dbReference>
<protein>
    <submittedName>
        <fullName evidence="3">UbiD family decarboxylase associated with menaquinone via futalosine</fullName>
    </submittedName>
</protein>
<evidence type="ECO:0000313" key="3">
    <source>
        <dbReference type="EMBL" id="CAA9370776.1"/>
    </source>
</evidence>
<dbReference type="SUPFAM" id="SSF50475">
    <property type="entry name" value="FMN-binding split barrel"/>
    <property type="match status" value="1"/>
</dbReference>
<sequence>MIFQNLREFLRYLDRTGQLVRVREPVSVDLEMAEITDRTMKLPGGGPALFFERPILMDGTESDIPVAINVFGSWRRMSAALGVDDVEVHARRIADLIKPEVPKGLWGKMQMLPKLMELTKVPPRPYKGSPPCQQVVLREGEFDLTKLPVLKTWPQDGGPFITLPMVVTSDPDTGVQNIGMYRMQVFGPTTTGMHWQQHKGGAAHFRAWKRGPGGRMPVVVAIGGDPTT</sequence>
<dbReference type="PANTHER" id="PTHR30108:SF17">
    <property type="entry name" value="FERULIC ACID DECARBOXYLASE 1"/>
    <property type="match status" value="1"/>
</dbReference>
<dbReference type="InterPro" id="IPR002830">
    <property type="entry name" value="UbiD"/>
</dbReference>
<dbReference type="GO" id="GO:0005829">
    <property type="term" value="C:cytosol"/>
    <property type="evidence" value="ECO:0007669"/>
    <property type="project" value="TreeGrafter"/>
</dbReference>
<dbReference type="Pfam" id="PF20695">
    <property type="entry name" value="UbiD_N"/>
    <property type="match status" value="1"/>
</dbReference>
<proteinExistence type="predicted"/>
<evidence type="ECO:0000259" key="1">
    <source>
        <dbReference type="Pfam" id="PF01977"/>
    </source>
</evidence>
<feature type="domain" description="3-octaprenyl-4-hydroxybenzoate carboxy-lyase-like Rift-related" evidence="1">
    <location>
        <begin position="128"/>
        <end position="228"/>
    </location>
</feature>
<dbReference type="GO" id="GO:0008694">
    <property type="term" value="F:4-hydroxy-3-polyprenylbenzoate decarboxylase activity"/>
    <property type="evidence" value="ECO:0007669"/>
    <property type="project" value="TreeGrafter"/>
</dbReference>
<gene>
    <name evidence="3" type="ORF">AVDCRST_MAG89-4576</name>
</gene>
<dbReference type="AlphaFoldDB" id="A0A6J4MW80"/>
<dbReference type="Pfam" id="PF01977">
    <property type="entry name" value="UbiD"/>
    <property type="match status" value="1"/>
</dbReference>
<dbReference type="PANTHER" id="PTHR30108">
    <property type="entry name" value="3-OCTAPRENYL-4-HYDROXYBENZOATE CARBOXY-LYASE-RELATED"/>
    <property type="match status" value="1"/>
</dbReference>
<organism evidence="3">
    <name type="scientific">uncultured Gemmatimonadota bacterium</name>
    <dbReference type="NCBI Taxonomy" id="203437"/>
    <lineage>
        <taxon>Bacteria</taxon>
        <taxon>Pseudomonadati</taxon>
        <taxon>Gemmatimonadota</taxon>
        <taxon>environmental samples</taxon>
    </lineage>
</organism>
<name>A0A6J4MW80_9BACT</name>
<dbReference type="GO" id="GO:0006744">
    <property type="term" value="P:ubiquinone biosynthetic process"/>
    <property type="evidence" value="ECO:0007669"/>
    <property type="project" value="TreeGrafter"/>
</dbReference>
<feature type="non-terminal residue" evidence="3">
    <location>
        <position position="228"/>
    </location>
</feature>
<accession>A0A6J4MW80</accession>
<feature type="domain" description="3-octaprenyl-4-hydroxybenzoate carboxy-lyase-like N-terminal" evidence="2">
    <location>
        <begin position="11"/>
        <end position="89"/>
    </location>
</feature>
<reference evidence="3" key="1">
    <citation type="submission" date="2020-02" db="EMBL/GenBank/DDBJ databases">
        <authorList>
            <person name="Meier V. D."/>
        </authorList>
    </citation>
    <scope>NUCLEOTIDE SEQUENCE</scope>
    <source>
        <strain evidence="3">AVDCRST_MAG89</strain>
    </source>
</reference>
<dbReference type="EMBL" id="CADCTV010000958">
    <property type="protein sequence ID" value="CAA9370776.1"/>
    <property type="molecule type" value="Genomic_DNA"/>
</dbReference>